<evidence type="ECO:0000313" key="1">
    <source>
        <dbReference type="EMBL" id="JAD46049.1"/>
    </source>
</evidence>
<dbReference type="EMBL" id="GBRH01251846">
    <property type="protein sequence ID" value="JAD46049.1"/>
    <property type="molecule type" value="Transcribed_RNA"/>
</dbReference>
<name>A0A0A9A341_ARUDO</name>
<protein>
    <submittedName>
        <fullName evidence="1">Uncharacterized protein</fullName>
    </submittedName>
</protein>
<accession>A0A0A9A341</accession>
<reference evidence="1" key="2">
    <citation type="journal article" date="2015" name="Data Brief">
        <title>Shoot transcriptome of the giant reed, Arundo donax.</title>
        <authorList>
            <person name="Barrero R.A."/>
            <person name="Guerrero F.D."/>
            <person name="Moolhuijzen P."/>
            <person name="Goolsby J.A."/>
            <person name="Tidwell J."/>
            <person name="Bellgard S.E."/>
            <person name="Bellgard M.I."/>
        </authorList>
    </citation>
    <scope>NUCLEOTIDE SEQUENCE</scope>
    <source>
        <tissue evidence="1">Shoot tissue taken approximately 20 cm above the soil surface</tissue>
    </source>
</reference>
<sequence>MEMGMLRKSRTISGCLCSCIIKTCLVNQ</sequence>
<dbReference type="AlphaFoldDB" id="A0A0A9A341"/>
<reference evidence="1" key="1">
    <citation type="submission" date="2014-09" db="EMBL/GenBank/DDBJ databases">
        <authorList>
            <person name="Magalhaes I.L.F."/>
            <person name="Oliveira U."/>
            <person name="Santos F.R."/>
            <person name="Vidigal T.H.D.A."/>
            <person name="Brescovit A.D."/>
            <person name="Santos A.J."/>
        </authorList>
    </citation>
    <scope>NUCLEOTIDE SEQUENCE</scope>
    <source>
        <tissue evidence="1">Shoot tissue taken approximately 20 cm above the soil surface</tissue>
    </source>
</reference>
<proteinExistence type="predicted"/>
<organism evidence="1">
    <name type="scientific">Arundo donax</name>
    <name type="common">Giant reed</name>
    <name type="synonym">Donax arundinaceus</name>
    <dbReference type="NCBI Taxonomy" id="35708"/>
    <lineage>
        <taxon>Eukaryota</taxon>
        <taxon>Viridiplantae</taxon>
        <taxon>Streptophyta</taxon>
        <taxon>Embryophyta</taxon>
        <taxon>Tracheophyta</taxon>
        <taxon>Spermatophyta</taxon>
        <taxon>Magnoliopsida</taxon>
        <taxon>Liliopsida</taxon>
        <taxon>Poales</taxon>
        <taxon>Poaceae</taxon>
        <taxon>PACMAD clade</taxon>
        <taxon>Arundinoideae</taxon>
        <taxon>Arundineae</taxon>
        <taxon>Arundo</taxon>
    </lineage>
</organism>